<dbReference type="RefSeq" id="XP_049301314.1">
    <property type="nucleotide sequence ID" value="XM_049445357.1"/>
</dbReference>
<feature type="domain" description="Fork-head" evidence="10">
    <location>
        <begin position="457"/>
        <end position="553"/>
    </location>
</feature>
<dbReference type="SUPFAM" id="SSF46785">
    <property type="entry name" value="Winged helix' DNA-binding domain"/>
    <property type="match status" value="1"/>
</dbReference>
<dbReference type="InterPro" id="IPR018122">
    <property type="entry name" value="TF_fork_head_CS_1"/>
</dbReference>
<dbReference type="PRINTS" id="PR00053">
    <property type="entry name" value="FORKHEAD"/>
</dbReference>
<evidence type="ECO:0000256" key="5">
    <source>
        <dbReference type="ARBA" id="ARBA00023163"/>
    </source>
</evidence>
<dbReference type="AlphaFoldDB" id="A0A182RVX2"/>
<dbReference type="RefSeq" id="XP_049301266.1">
    <property type="nucleotide sequence ID" value="XM_049445309.1"/>
</dbReference>
<feature type="region of interest" description="Disordered" evidence="8">
    <location>
        <begin position="423"/>
        <end position="444"/>
    </location>
</feature>
<keyword evidence="4 7" id="KW-0238">DNA-binding</keyword>
<evidence type="ECO:0000256" key="8">
    <source>
        <dbReference type="SAM" id="MobiDB-lite"/>
    </source>
</evidence>
<dbReference type="PROSITE" id="PS50006">
    <property type="entry name" value="FHA_DOMAIN"/>
    <property type="match status" value="1"/>
</dbReference>
<evidence type="ECO:0000256" key="4">
    <source>
        <dbReference type="ARBA" id="ARBA00023125"/>
    </source>
</evidence>
<dbReference type="GO" id="GO:0000981">
    <property type="term" value="F:DNA-binding transcription factor activity, RNA polymerase II-specific"/>
    <property type="evidence" value="ECO:0007669"/>
    <property type="project" value="TreeGrafter"/>
</dbReference>
<dbReference type="PROSITE" id="PS00658">
    <property type="entry name" value="FORK_HEAD_2"/>
    <property type="match status" value="1"/>
</dbReference>
<dbReference type="InterPro" id="IPR000253">
    <property type="entry name" value="FHA_dom"/>
</dbReference>
<keyword evidence="6 7" id="KW-0539">Nucleus</keyword>
<dbReference type="RefSeq" id="XP_049301321.1">
    <property type="nucleotide sequence ID" value="XM_049445364.1"/>
</dbReference>
<accession>A0A182RVX2</accession>
<dbReference type="Gene3D" id="2.60.200.20">
    <property type="match status" value="1"/>
</dbReference>
<feature type="region of interest" description="Disordered" evidence="8">
    <location>
        <begin position="298"/>
        <end position="338"/>
    </location>
</feature>
<dbReference type="InterPro" id="IPR001766">
    <property type="entry name" value="Fork_head_dom"/>
</dbReference>
<dbReference type="RefSeq" id="XP_049301272.1">
    <property type="nucleotide sequence ID" value="XM_049445315.1"/>
</dbReference>
<feature type="compositionally biased region" description="Acidic residues" evidence="8">
    <location>
        <begin position="633"/>
        <end position="648"/>
    </location>
</feature>
<evidence type="ECO:0000259" key="10">
    <source>
        <dbReference type="PROSITE" id="PS50039"/>
    </source>
</evidence>
<dbReference type="RefSeq" id="XP_049301294.1">
    <property type="nucleotide sequence ID" value="XM_049445337.1"/>
</dbReference>
<dbReference type="InterPro" id="IPR008984">
    <property type="entry name" value="SMAD_FHA_dom_sf"/>
</dbReference>
<organism evidence="11">
    <name type="scientific">Anopheles funestus</name>
    <name type="common">African malaria mosquito</name>
    <dbReference type="NCBI Taxonomy" id="62324"/>
    <lineage>
        <taxon>Eukaryota</taxon>
        <taxon>Metazoa</taxon>
        <taxon>Ecdysozoa</taxon>
        <taxon>Arthropoda</taxon>
        <taxon>Hexapoda</taxon>
        <taxon>Insecta</taxon>
        <taxon>Pterygota</taxon>
        <taxon>Neoptera</taxon>
        <taxon>Endopterygota</taxon>
        <taxon>Diptera</taxon>
        <taxon>Nematocera</taxon>
        <taxon>Culicoidea</taxon>
        <taxon>Culicidae</taxon>
        <taxon>Anophelinae</taxon>
        <taxon>Anopheles</taxon>
    </lineage>
</organism>
<dbReference type="PROSITE" id="PS50039">
    <property type="entry name" value="FORK_HEAD_3"/>
    <property type="match status" value="1"/>
</dbReference>
<sequence length="656" mass="69853">MSSATQDCIPPRGNPEMKIIKQETQQSISQTDPNDSSSGSNSSSVAQHLAGGAGQGTSSTYQKPASSSNNHTANSHRSRRTSTSSPVSSPSPTLPTASAKLSNGAGKTTSSSTTVSASMGTTGTATRVVSAPAPATSGEPSGIGLSGTNTANYHNFIGRLISKDNMLLISEDVIEVGRNSSKSQVDFHVGKNSFISRKHFIIQHDMNDEFTLFCLSKNGVFIDNVFHRKSGEPYKLPKLCSIRFPSTNIKIQFENLIDQANSGILIDLNEHTPVKIGTGAMGGIPLHAGSISSASIGGMSQGATGGSSSGVNHSNALGLGSSGGSQHHYHNRGGKSPSSSVIYAPLKISIPSEHGAAGTVGLLGDVSRGSARSGTAGGGRGSDMHGIGGSGYPSPTGTISAANSCPTSPRQNVHEFAQYSSNHHHHQHSAANVVSNNNNNNYSEFQAPATQSLESDKPPYSYAQLIVQAISASPEKQLTLSGIYSFISKNYPYYRTGANKGWQNSIRHNLSLNRYFIKVPRSQDEPGKGSFWRIDPSSELKLIDQSYRKRRQRGSQCFRSPFGMPRSAPVSPSYTDNSREGSPINEELLMSAPGSPGQNNSGYSANNHDGSQQSSYQNQYTAYASAEHQQQEVYEEDEQLEYESDDYEPGSKRQKM</sequence>
<dbReference type="GO" id="GO:0005634">
    <property type="term" value="C:nucleus"/>
    <property type="evidence" value="ECO:0007669"/>
    <property type="project" value="UniProtKB-SubCell"/>
</dbReference>
<dbReference type="EnsemblMetazoa" id="AFUN010432-RB">
    <property type="protein sequence ID" value="AFUN010432-PB"/>
    <property type="gene ID" value="AFUN010432"/>
</dbReference>
<dbReference type="EnsemblMetazoa" id="AFUN010432-RA">
    <property type="protein sequence ID" value="AFUN010432-PA"/>
    <property type="gene ID" value="AFUN010432"/>
</dbReference>
<feature type="DNA-binding region" description="Fork-head" evidence="7">
    <location>
        <begin position="457"/>
        <end position="553"/>
    </location>
</feature>
<protein>
    <recommendedName>
        <fullName evidence="12">Fork-head domain-containing protein</fullName>
    </recommendedName>
</protein>
<dbReference type="GeneID" id="125774924"/>
<evidence type="ECO:0000313" key="11">
    <source>
        <dbReference type="EnsemblMetazoa" id="AFUN010432-PB"/>
    </source>
</evidence>
<feature type="compositionally biased region" description="Polar residues" evidence="8">
    <location>
        <begin position="596"/>
        <end position="622"/>
    </location>
</feature>
<dbReference type="GO" id="GO:0045893">
    <property type="term" value="P:positive regulation of DNA-templated transcription"/>
    <property type="evidence" value="ECO:0007669"/>
    <property type="project" value="UniProtKB-ARBA"/>
</dbReference>
<evidence type="ECO:0000256" key="3">
    <source>
        <dbReference type="ARBA" id="ARBA00023015"/>
    </source>
</evidence>
<dbReference type="GO" id="GO:0000978">
    <property type="term" value="F:RNA polymerase II cis-regulatory region sequence-specific DNA binding"/>
    <property type="evidence" value="ECO:0007669"/>
    <property type="project" value="TreeGrafter"/>
</dbReference>
<reference evidence="11" key="1">
    <citation type="submission" date="2020-05" db="UniProtKB">
        <authorList>
            <consortium name="EnsemblMetazoa"/>
        </authorList>
    </citation>
    <scope>IDENTIFICATION</scope>
    <source>
        <strain evidence="11">FUMOZ</strain>
    </source>
</reference>
<feature type="domain" description="FHA" evidence="9">
    <location>
        <begin position="174"/>
        <end position="227"/>
    </location>
</feature>
<feature type="region of interest" description="Disordered" evidence="8">
    <location>
        <begin position="551"/>
        <end position="656"/>
    </location>
</feature>
<dbReference type="RefSeq" id="XP_049301260.1">
    <property type="nucleotide sequence ID" value="XM_049445303.1"/>
</dbReference>
<evidence type="ECO:0000256" key="7">
    <source>
        <dbReference type="PROSITE-ProRule" id="PRU00089"/>
    </source>
</evidence>
<dbReference type="KEGG" id="afun:125774924"/>
<evidence type="ECO:0000256" key="2">
    <source>
        <dbReference type="ARBA" id="ARBA00022473"/>
    </source>
</evidence>
<dbReference type="SUPFAM" id="SSF49879">
    <property type="entry name" value="SMAD/FHA domain"/>
    <property type="match status" value="1"/>
</dbReference>
<dbReference type="PANTHER" id="PTHR45881:SF7">
    <property type="entry name" value="CHECKPOINT SUPPRESSOR 1-LIKE, ISOFORM A-RELATED"/>
    <property type="match status" value="1"/>
</dbReference>
<feature type="compositionally biased region" description="Low complexity" evidence="8">
    <location>
        <begin position="81"/>
        <end position="123"/>
    </location>
</feature>
<dbReference type="PANTHER" id="PTHR45881">
    <property type="entry name" value="CHECKPOINT SUPPRESSOR 1-LIKE, ISOFORM A-RELATED"/>
    <property type="match status" value="1"/>
</dbReference>
<dbReference type="FunFam" id="1.10.10.10:FF:000030">
    <property type="entry name" value="Forkhead box protein K2"/>
    <property type="match status" value="1"/>
</dbReference>
<dbReference type="InterPro" id="IPR030456">
    <property type="entry name" value="TF_fork_head_CS_2"/>
</dbReference>
<evidence type="ECO:0000256" key="1">
    <source>
        <dbReference type="ARBA" id="ARBA00004123"/>
    </source>
</evidence>
<dbReference type="PROSITE" id="PS00657">
    <property type="entry name" value="FORK_HEAD_1"/>
    <property type="match status" value="1"/>
</dbReference>
<dbReference type="Gene3D" id="1.10.10.10">
    <property type="entry name" value="Winged helix-like DNA-binding domain superfamily/Winged helix DNA-binding domain"/>
    <property type="match status" value="1"/>
</dbReference>
<dbReference type="RefSeq" id="XP_049301306.1">
    <property type="nucleotide sequence ID" value="XM_049445349.1"/>
</dbReference>
<feature type="compositionally biased region" description="Low complexity" evidence="8">
    <location>
        <begin position="429"/>
        <end position="441"/>
    </location>
</feature>
<dbReference type="SMART" id="SM00240">
    <property type="entry name" value="FHA"/>
    <property type="match status" value="1"/>
</dbReference>
<keyword evidence="2" id="KW-0217">Developmental protein</keyword>
<evidence type="ECO:0008006" key="12">
    <source>
        <dbReference type="Google" id="ProtNLM"/>
    </source>
</evidence>
<dbReference type="InterPro" id="IPR036388">
    <property type="entry name" value="WH-like_DNA-bd_sf"/>
</dbReference>
<dbReference type="VEuPathDB" id="VectorBase:AFUN2_001514"/>
<dbReference type="RefSeq" id="XP_049301301.1">
    <property type="nucleotide sequence ID" value="XM_049445344.1"/>
</dbReference>
<dbReference type="STRING" id="62324.A0A182RVX2"/>
<dbReference type="RefSeq" id="XP_049301254.1">
    <property type="nucleotide sequence ID" value="XM_049445297.1"/>
</dbReference>
<feature type="compositionally biased region" description="Gly residues" evidence="8">
    <location>
        <begin position="299"/>
        <end position="308"/>
    </location>
</feature>
<feature type="compositionally biased region" description="Polar residues" evidence="8">
    <location>
        <begin position="22"/>
        <end position="35"/>
    </location>
</feature>
<keyword evidence="3" id="KW-0805">Transcription regulation</keyword>
<dbReference type="Pfam" id="PF00250">
    <property type="entry name" value="Forkhead"/>
    <property type="match status" value="1"/>
</dbReference>
<keyword evidence="5" id="KW-0804">Transcription</keyword>
<dbReference type="Pfam" id="PF00498">
    <property type="entry name" value="FHA"/>
    <property type="match status" value="1"/>
</dbReference>
<proteinExistence type="predicted"/>
<dbReference type="VEuPathDB" id="VectorBase:AFUN010432"/>
<comment type="subcellular location">
    <subcellularLocation>
        <location evidence="1 7">Nucleus</location>
    </subcellularLocation>
</comment>
<dbReference type="RefSeq" id="XP_049301286.1">
    <property type="nucleotide sequence ID" value="XM_049445329.1"/>
</dbReference>
<dbReference type="InterPro" id="IPR036390">
    <property type="entry name" value="WH_DNA-bd_sf"/>
</dbReference>
<evidence type="ECO:0000256" key="6">
    <source>
        <dbReference type="ARBA" id="ARBA00023242"/>
    </source>
</evidence>
<dbReference type="SMART" id="SM00339">
    <property type="entry name" value="FH"/>
    <property type="match status" value="1"/>
</dbReference>
<dbReference type="CDD" id="cd20026">
    <property type="entry name" value="FH_FOXK"/>
    <property type="match status" value="1"/>
</dbReference>
<name>A0A182RVX2_ANOFN</name>
<evidence type="ECO:0000259" key="9">
    <source>
        <dbReference type="PROSITE" id="PS50006"/>
    </source>
</evidence>
<dbReference type="OrthoDB" id="691130at2759"/>
<feature type="region of interest" description="Disordered" evidence="8">
    <location>
        <begin position="1"/>
        <end position="123"/>
    </location>
</feature>
<dbReference type="RefSeq" id="XP_049301280.1">
    <property type="nucleotide sequence ID" value="XM_049445323.1"/>
</dbReference>